<feature type="transmembrane region" description="Helical" evidence="6">
    <location>
        <begin position="223"/>
        <end position="245"/>
    </location>
</feature>
<evidence type="ECO:0008006" key="9">
    <source>
        <dbReference type="Google" id="ProtNLM"/>
    </source>
</evidence>
<dbReference type="InterPro" id="IPR039309">
    <property type="entry name" value="BT1"/>
</dbReference>
<comment type="caution">
    <text evidence="7">The sequence shown here is derived from an EMBL/GenBank/DDBJ whole genome shotgun (WGS) entry which is preliminary data.</text>
</comment>
<dbReference type="OrthoDB" id="151573at2759"/>
<evidence type="ECO:0000256" key="2">
    <source>
        <dbReference type="ARBA" id="ARBA00022448"/>
    </source>
</evidence>
<evidence type="ECO:0000313" key="8">
    <source>
        <dbReference type="Proteomes" id="UP000053237"/>
    </source>
</evidence>
<evidence type="ECO:0000256" key="4">
    <source>
        <dbReference type="ARBA" id="ARBA00022989"/>
    </source>
</evidence>
<feature type="transmembrane region" description="Helical" evidence="6">
    <location>
        <begin position="257"/>
        <end position="279"/>
    </location>
</feature>
<accession>A0A024GI75</accession>
<evidence type="ECO:0000313" key="7">
    <source>
        <dbReference type="EMBL" id="CCI46450.1"/>
    </source>
</evidence>
<dbReference type="Pfam" id="PF03092">
    <property type="entry name" value="BT1"/>
    <property type="match status" value="1"/>
</dbReference>
<dbReference type="GO" id="GO:0016020">
    <property type="term" value="C:membrane"/>
    <property type="evidence" value="ECO:0007669"/>
    <property type="project" value="UniProtKB-SubCell"/>
</dbReference>
<evidence type="ECO:0000256" key="1">
    <source>
        <dbReference type="ARBA" id="ARBA00004141"/>
    </source>
</evidence>
<name>A0A024GI75_9STRA</name>
<dbReference type="PANTHER" id="PTHR31585:SF5">
    <property type="entry name" value="RNA-BINDING S4 DOMAIN-CONTAINING PROTEIN"/>
    <property type="match status" value="1"/>
</dbReference>
<protein>
    <recommendedName>
        <fullName evidence="9">Transmembrane protein</fullName>
    </recommendedName>
</protein>
<feature type="transmembrane region" description="Helical" evidence="6">
    <location>
        <begin position="542"/>
        <end position="561"/>
    </location>
</feature>
<evidence type="ECO:0000256" key="5">
    <source>
        <dbReference type="ARBA" id="ARBA00023136"/>
    </source>
</evidence>
<proteinExistence type="predicted"/>
<reference evidence="7 8" key="1">
    <citation type="submission" date="2012-05" db="EMBL/GenBank/DDBJ databases">
        <title>Recombination and specialization in a pathogen metapopulation.</title>
        <authorList>
            <person name="Gardiner A."/>
            <person name="Kemen E."/>
            <person name="Schultz-Larsen T."/>
            <person name="MacLean D."/>
            <person name="Van Oosterhout C."/>
            <person name="Jones J.D.G."/>
        </authorList>
    </citation>
    <scope>NUCLEOTIDE SEQUENCE [LARGE SCALE GENOMIC DNA]</scope>
    <source>
        <strain evidence="7 8">Ac Nc2</strain>
    </source>
</reference>
<sequence>MAKKFNACNEPHQSQFHEQEVEARDYHLQISNSFASDVDNDAESNRFVAGAKFFNYQRYGALRSGGEVSLFSRDYGGLLAAAFASSATFSIVKTCVRPVLMTHLHTNQRISDSALEYLLSLPTCFSFFYGLISDTLPIYEYRRKSYMILGAFLSMFALIGLTILSFVVTMHSSRKHEVSPVLYFYIGLIILAVTGTLISKVATDAQIIELSQREPLTKRGLTQINYLLFREIVEACGIGISSIMIRYDEVKMTYEGVISPAWIYAILFFVSMITIQLTFLHNVESPVIQRIKGISVDANDTTEYNEQVHILSNRWAPVYAFYRMCQQRAVWQLVTFLMIAMATSRFHFGRGFDVLKQLAHLRQLSELIGNAFRMLVTLTAMFAWRAWLINVSWRYTVSMAILLCIGLEILQFMLILYVDSVRNEYFYYTIHSFLGVEDAILIIFAFIPATEIAEYGLEGATSGLLASFRSIMKTSVGSICEKISHIEYFAALSTKTIAQLCILFWISAIIQGAVCFAIPLLPRQKLDAQQLRVYGGYSHVAFIFLSVCFCFTFVIATYLNIHSVYGIVHNWY</sequence>
<feature type="transmembrane region" description="Helical" evidence="6">
    <location>
        <begin position="145"/>
        <end position="170"/>
    </location>
</feature>
<keyword evidence="2" id="KW-0813">Transport</keyword>
<dbReference type="Proteomes" id="UP000053237">
    <property type="component" value="Unassembled WGS sequence"/>
</dbReference>
<keyword evidence="8" id="KW-1185">Reference proteome</keyword>
<feature type="transmembrane region" description="Helical" evidence="6">
    <location>
        <begin position="425"/>
        <end position="447"/>
    </location>
</feature>
<feature type="transmembrane region" description="Helical" evidence="6">
    <location>
        <begin position="497"/>
        <end position="521"/>
    </location>
</feature>
<dbReference type="InParanoid" id="A0A024GI75"/>
<feature type="transmembrane region" description="Helical" evidence="6">
    <location>
        <begin position="393"/>
        <end position="418"/>
    </location>
</feature>
<feature type="transmembrane region" description="Helical" evidence="6">
    <location>
        <begin position="182"/>
        <end position="203"/>
    </location>
</feature>
<dbReference type="PANTHER" id="PTHR31585">
    <property type="entry name" value="FOLATE-BIOPTERIN TRANSPORTER 1, CHLOROPLASTIC"/>
    <property type="match status" value="1"/>
</dbReference>
<dbReference type="AlphaFoldDB" id="A0A024GI75"/>
<evidence type="ECO:0000256" key="3">
    <source>
        <dbReference type="ARBA" id="ARBA00022692"/>
    </source>
</evidence>
<comment type="subcellular location">
    <subcellularLocation>
        <location evidence="1">Membrane</location>
        <topology evidence="1">Multi-pass membrane protein</topology>
    </subcellularLocation>
</comment>
<feature type="transmembrane region" description="Helical" evidence="6">
    <location>
        <begin position="329"/>
        <end position="346"/>
    </location>
</feature>
<gene>
    <name evidence="7" type="ORF">BN9_073790</name>
</gene>
<evidence type="ECO:0000256" key="6">
    <source>
        <dbReference type="SAM" id="Phobius"/>
    </source>
</evidence>
<dbReference type="EMBL" id="CAIX01000127">
    <property type="protein sequence ID" value="CCI46450.1"/>
    <property type="molecule type" value="Genomic_DNA"/>
</dbReference>
<keyword evidence="3 6" id="KW-0812">Transmembrane</keyword>
<keyword evidence="4 6" id="KW-1133">Transmembrane helix</keyword>
<organism evidence="7 8">
    <name type="scientific">Albugo candida</name>
    <dbReference type="NCBI Taxonomy" id="65357"/>
    <lineage>
        <taxon>Eukaryota</taxon>
        <taxon>Sar</taxon>
        <taxon>Stramenopiles</taxon>
        <taxon>Oomycota</taxon>
        <taxon>Peronosporomycetes</taxon>
        <taxon>Albuginales</taxon>
        <taxon>Albuginaceae</taxon>
        <taxon>Albugo</taxon>
    </lineage>
</organism>
<keyword evidence="5 6" id="KW-0472">Membrane</keyword>